<evidence type="ECO:0000313" key="1">
    <source>
        <dbReference type="EMBL" id="GIY11268.1"/>
    </source>
</evidence>
<sequence>MHRISPKRRTLFLCTFFHREKKKRGLSLTEEIHIFFFFSFPTATRAGCAFWQGGKTQSRGFRVQSFRGSRFRRFHFSEADRETTRASGIDRFWGACTALCREAREPTTPLNKLSTQRNVLNT</sequence>
<accession>A0AAV4QUC3</accession>
<protein>
    <recommendedName>
        <fullName evidence="3">Secreted protein</fullName>
    </recommendedName>
</protein>
<evidence type="ECO:0000313" key="2">
    <source>
        <dbReference type="Proteomes" id="UP001054837"/>
    </source>
</evidence>
<gene>
    <name evidence="1" type="ORF">CDAR_441591</name>
</gene>
<comment type="caution">
    <text evidence="1">The sequence shown here is derived from an EMBL/GenBank/DDBJ whole genome shotgun (WGS) entry which is preliminary data.</text>
</comment>
<proteinExistence type="predicted"/>
<keyword evidence="2" id="KW-1185">Reference proteome</keyword>
<dbReference type="AlphaFoldDB" id="A0AAV4QUC3"/>
<dbReference type="Proteomes" id="UP001054837">
    <property type="component" value="Unassembled WGS sequence"/>
</dbReference>
<reference evidence="1 2" key="1">
    <citation type="submission" date="2021-06" db="EMBL/GenBank/DDBJ databases">
        <title>Caerostris darwini draft genome.</title>
        <authorList>
            <person name="Kono N."/>
            <person name="Arakawa K."/>
        </authorList>
    </citation>
    <scope>NUCLEOTIDE SEQUENCE [LARGE SCALE GENOMIC DNA]</scope>
</reference>
<name>A0AAV4QUC3_9ARAC</name>
<organism evidence="1 2">
    <name type="scientific">Caerostris darwini</name>
    <dbReference type="NCBI Taxonomy" id="1538125"/>
    <lineage>
        <taxon>Eukaryota</taxon>
        <taxon>Metazoa</taxon>
        <taxon>Ecdysozoa</taxon>
        <taxon>Arthropoda</taxon>
        <taxon>Chelicerata</taxon>
        <taxon>Arachnida</taxon>
        <taxon>Araneae</taxon>
        <taxon>Araneomorphae</taxon>
        <taxon>Entelegynae</taxon>
        <taxon>Araneoidea</taxon>
        <taxon>Araneidae</taxon>
        <taxon>Caerostris</taxon>
    </lineage>
</organism>
<dbReference type="EMBL" id="BPLQ01004890">
    <property type="protein sequence ID" value="GIY11268.1"/>
    <property type="molecule type" value="Genomic_DNA"/>
</dbReference>
<evidence type="ECO:0008006" key="3">
    <source>
        <dbReference type="Google" id="ProtNLM"/>
    </source>
</evidence>